<evidence type="ECO:0000256" key="10">
    <source>
        <dbReference type="ARBA" id="ARBA00022703"/>
    </source>
</evidence>
<dbReference type="InterPro" id="IPR019954">
    <property type="entry name" value="Ubiquitin_CS"/>
</dbReference>
<dbReference type="Proteomes" id="UP000678393">
    <property type="component" value="Unassembled WGS sequence"/>
</dbReference>
<dbReference type="InterPro" id="IPR021925">
    <property type="entry name" value="BAG6"/>
</dbReference>
<feature type="compositionally biased region" description="Low complexity" evidence="23">
    <location>
        <begin position="667"/>
        <end position="683"/>
    </location>
</feature>
<feature type="compositionally biased region" description="Polar residues" evidence="23">
    <location>
        <begin position="345"/>
        <end position="369"/>
    </location>
</feature>
<feature type="compositionally biased region" description="Polar residues" evidence="23">
    <location>
        <begin position="181"/>
        <end position="195"/>
    </location>
</feature>
<evidence type="ECO:0000256" key="6">
    <source>
        <dbReference type="ARBA" id="ARBA00022448"/>
    </source>
</evidence>
<dbReference type="Pfam" id="PF12057">
    <property type="entry name" value="BAG6"/>
    <property type="match status" value="1"/>
</dbReference>
<evidence type="ECO:0000256" key="17">
    <source>
        <dbReference type="ARBA" id="ARBA00023186"/>
    </source>
</evidence>
<evidence type="ECO:0000256" key="22">
    <source>
        <dbReference type="ARBA" id="ARBA00046936"/>
    </source>
</evidence>
<evidence type="ECO:0000256" key="2">
    <source>
        <dbReference type="ARBA" id="ARBA00004123"/>
    </source>
</evidence>
<keyword evidence="15" id="KW-0744">Spermatogenesis</keyword>
<comment type="caution">
    <text evidence="25">The sequence shown here is derived from an EMBL/GenBank/DDBJ whole genome shotgun (WGS) entry which is preliminary data.</text>
</comment>
<dbReference type="Gene3D" id="3.10.20.90">
    <property type="entry name" value="Phosphatidylinositol 3-kinase Catalytic Subunit, Chain A, domain 1"/>
    <property type="match status" value="1"/>
</dbReference>
<dbReference type="PANTHER" id="PTHR15204:SF0">
    <property type="entry name" value="LARGE PROLINE-RICH PROTEIN BAG6"/>
    <property type="match status" value="1"/>
</dbReference>
<evidence type="ECO:0000259" key="24">
    <source>
        <dbReference type="PROSITE" id="PS50053"/>
    </source>
</evidence>
<evidence type="ECO:0000256" key="13">
    <source>
        <dbReference type="ARBA" id="ARBA00022853"/>
    </source>
</evidence>
<feature type="compositionally biased region" description="Low complexity" evidence="23">
    <location>
        <begin position="370"/>
        <end position="380"/>
    </location>
</feature>
<keyword evidence="14" id="KW-0391">Immunity</keyword>
<keyword evidence="6" id="KW-0813">Transport</keyword>
<dbReference type="GO" id="GO:0030154">
    <property type="term" value="P:cell differentiation"/>
    <property type="evidence" value="ECO:0007669"/>
    <property type="project" value="UniProtKB-KW"/>
</dbReference>
<dbReference type="GO" id="GO:0002376">
    <property type="term" value="P:immune system process"/>
    <property type="evidence" value="ECO:0007669"/>
    <property type="project" value="UniProtKB-KW"/>
</dbReference>
<keyword evidence="10" id="KW-0053">Apoptosis</keyword>
<feature type="region of interest" description="Disordered" evidence="23">
    <location>
        <begin position="332"/>
        <end position="380"/>
    </location>
</feature>
<evidence type="ECO:0000313" key="26">
    <source>
        <dbReference type="Proteomes" id="UP000678393"/>
    </source>
</evidence>
<feature type="compositionally biased region" description="Basic and acidic residues" evidence="23">
    <location>
        <begin position="149"/>
        <end position="158"/>
    </location>
</feature>
<reference evidence="25" key="1">
    <citation type="submission" date="2021-04" db="EMBL/GenBank/DDBJ databases">
        <authorList>
            <consortium name="Molecular Ecology Group"/>
        </authorList>
    </citation>
    <scope>NUCLEOTIDE SEQUENCE</scope>
</reference>
<evidence type="ECO:0000256" key="14">
    <source>
        <dbReference type="ARBA" id="ARBA00022859"/>
    </source>
</evidence>
<keyword evidence="18" id="KW-0539">Nucleus</keyword>
<comment type="subunit">
    <text evidence="22">Component of the BAG6/BAT3 complex, also named BAT3 complex, at least composed of BAG6, UBL4A and GET4/TRC35. Interacts with GET4; the interaction is direct and localizes BAG6 in the cytosol. Interacts with UBL4A; the interaction is direct and required for UBL4A protein stability. Interacts with AIFM1. Interacts with HSPA2. Interacts with CTCFL. Interacts with p300/EP300. Interacts (via ubiquitin-like domain) with RNF126; required for BAG6-dependent ubiquitination of proteins mislocalized to the cytosol. Interacts (via ubiquitin-like domain) with SGTA; SGTA competes with RNF126 by binding the same region of BAG6, thereby promoting deubiquitination of BAG6-target proteins and rescuing them from degradation. Interacts with ricin A chain. Interacts with VCP and AMFR; both form the VCP/p97-AMFR/gp78 complex. Interacts with SYVN1. Interacts with USP13; the interaction is direct and may mediate UBL4A deubiquitination. Interacts with ZFAND2B. Interacts with KPNA2. Interacts with UBQLN4.</text>
</comment>
<keyword evidence="26" id="KW-1185">Reference proteome</keyword>
<keyword evidence="9" id="KW-0597">Phosphoprotein</keyword>
<comment type="function">
    <text evidence="1">Released extracellularly via exosomes, it is a ligand of the natural killer/NK cells receptor NCR3 and stimulates NK cells cytotoxicity. It may thereby trigger NK cells cytotoxicity against neighboring tumor cells and immature myeloid dendritic cells (DC).</text>
</comment>
<comment type="function">
    <text evidence="21">Involved in DNA damage-induced apoptosis: following DNA damage, accumulates in the nucleus and forms a complex with p300/EP300, enhancing p300/EP300-mediated p53/TP53 acetylation leading to increase p53/TP53 transcriptional activity. When nuclear, may also act as a component of some chromatin regulator complex that regulates histone 3 'Lys-4' dimethylation (H3K4me2).</text>
</comment>
<dbReference type="GO" id="GO:0005576">
    <property type="term" value="C:extracellular region"/>
    <property type="evidence" value="ECO:0007669"/>
    <property type="project" value="UniProtKB-SubCell"/>
</dbReference>
<feature type="domain" description="Ubiquitin-like" evidence="24">
    <location>
        <begin position="11"/>
        <end position="71"/>
    </location>
</feature>
<keyword evidence="8" id="KW-0964">Secreted</keyword>
<dbReference type="SMART" id="SM00213">
    <property type="entry name" value="UBQ"/>
    <property type="match status" value="1"/>
</dbReference>
<dbReference type="GO" id="GO:0006915">
    <property type="term" value="P:apoptotic process"/>
    <property type="evidence" value="ECO:0007669"/>
    <property type="project" value="UniProtKB-KW"/>
</dbReference>
<feature type="region of interest" description="Disordered" evidence="23">
    <location>
        <begin position="507"/>
        <end position="533"/>
    </location>
</feature>
<keyword evidence="12" id="KW-0221">Differentiation</keyword>
<feature type="compositionally biased region" description="Basic and acidic residues" evidence="23">
    <location>
        <begin position="168"/>
        <end position="177"/>
    </location>
</feature>
<evidence type="ECO:0000256" key="1">
    <source>
        <dbReference type="ARBA" id="ARBA00002067"/>
    </source>
</evidence>
<proteinExistence type="predicted"/>
<feature type="compositionally biased region" description="Polar residues" evidence="23">
    <location>
        <begin position="1189"/>
        <end position="1199"/>
    </location>
</feature>
<sequence length="1346" mass="143697">MTSEPGQSSMIDITVKTLDGQNRTFSVSDNSNVRQFKEKISSTIEIPADSQRLIFQGRVMQDDKMLKDYNVHGKVIHLVQRAPPSTLSSSTTSNPTVKHSNIFNNQATDSIHLGRLQSTPNTREARARIRQADFNLRLINDVLSQFERLGPRPGEHNGDLSALGTESSHARPARDSEDIMDTSSTPEASSLGQSQSREHPQQPLQGSSEGVNSESPEASVSDQHTSLMATELADFLDQVLNTNDRMMTHIRQYQNLLRSEENYTANSREAQNAQEVVSRVNEVFHALGHMLHSLSDITVDMNTSVPRQAVALSPVPFQIPGTASMAIPIHMNVRTRPEMNRNRQRTGQSNSSEAPATDSRSTAATPQNCTAAASSTNTNTTAVSTANTAGITAGSTASTAGSTASTAGITAGSTASTAGSTSIQIPPVSLPLPLTSMPSGDSAVMVEVYPTSVTVHDISAVVTPGAVEVAADACLDGNRANITVTSATTVEHPLVAPATSATTTAALTAASRQPSTQTPAASSFTTSSTSSSTFTFGPATSVSFGGVTNLASGQIPNVPGLPPGMLQNILGSILSSHGMQPVQVNVVQQLTTVPSSSIPVQQPVFDLPLDNERTRSQNQSQTFNLNGVPVLAAPSAGVNAGTFVHMATNLNSTGAVSGVNAPTNTSLNTAADTTTTSSSAGSNMFTSTFHLPTGQQLSTIPLPSSSTRSRSGNQLHIQTVYLSMCTMPEWDFSVDPYLPCASPQYMSPTALAALSALQEQTRSQQPQQQVPNLSTMVSGMVGEIIGQVGQALNNAARTSSSAATGAASQSSTSSIPGARTGAASSISGELPPNLNELFSQFLNVASDTNQASSFPPEMGPMISGIMQAAVMLIFISILFPQSTAATATSRGSPAIPNWTLADLFSQVRTATEDRAGESSVIISLLEAVAPHVGIPDLFSLVMGGAQVLTRVRRPLQEFVRSLVSRHGSVQQLVEVALKDMHVDIQYLQGLVQVKEGVDMAQSIRICLRAHLLAIFGAIDSDSENFGEHLYALWVKMLAESIALCVYCIRDGHAGFLSMLQNYVPRMTQGMSPVFTNWMTAALQSILGSFYSNHPIAEADIRGYVVQQSDLSVISRCTESDVCTQANHSSSRQSVRHVCDISPKPDGHYKVPSLAVARNTLREDDSTQKPCENIQQAAPSQQPAAKPPSTLATQVHQTEGATGGGRSRHDKGSDDWQSVVPQEWIPVISRDLVKQQEQKPQPPFSDAYLQGFPAKRRRMMTLEHCHEMGNMQHYLPESIKRAARSAGVEPCSHEDILAQEAANNLDLQAELEGEMISVLDSRISSDPDFSSDRFPNAEEYFHKSKHH</sequence>
<feature type="compositionally biased region" description="Low complexity" evidence="23">
    <location>
        <begin position="802"/>
        <end position="814"/>
    </location>
</feature>
<evidence type="ECO:0000256" key="18">
    <source>
        <dbReference type="ARBA" id="ARBA00023242"/>
    </source>
</evidence>
<feature type="region of interest" description="Disordered" evidence="23">
    <location>
        <begin position="802"/>
        <end position="826"/>
    </location>
</feature>
<organism evidence="25 26">
    <name type="scientific">Candidula unifasciata</name>
    <dbReference type="NCBI Taxonomy" id="100452"/>
    <lineage>
        <taxon>Eukaryota</taxon>
        <taxon>Metazoa</taxon>
        <taxon>Spiralia</taxon>
        <taxon>Lophotrochozoa</taxon>
        <taxon>Mollusca</taxon>
        <taxon>Gastropoda</taxon>
        <taxon>Heterobranchia</taxon>
        <taxon>Euthyneura</taxon>
        <taxon>Panpulmonata</taxon>
        <taxon>Eupulmonata</taxon>
        <taxon>Stylommatophora</taxon>
        <taxon>Helicina</taxon>
        <taxon>Helicoidea</taxon>
        <taxon>Geomitridae</taxon>
        <taxon>Candidula</taxon>
    </lineage>
</organism>
<accession>A0A8S3ZXK9</accession>
<evidence type="ECO:0000256" key="20">
    <source>
        <dbReference type="ARBA" id="ARBA00030033"/>
    </source>
</evidence>
<protein>
    <recommendedName>
        <fullName evidence="5">Large proline-rich protein BAG6</fullName>
    </recommendedName>
    <alternativeName>
        <fullName evidence="20">BCL2-associated athanogene 6</fullName>
    </alternativeName>
    <alternativeName>
        <fullName evidence="19">HLA-B-associated transcript 3</fullName>
    </alternativeName>
</protein>
<evidence type="ECO:0000256" key="7">
    <source>
        <dbReference type="ARBA" id="ARBA00022490"/>
    </source>
</evidence>
<keyword evidence="17" id="KW-0143">Chaperone</keyword>
<dbReference type="GO" id="GO:0036503">
    <property type="term" value="P:ERAD pathway"/>
    <property type="evidence" value="ECO:0007669"/>
    <property type="project" value="TreeGrafter"/>
</dbReference>
<feature type="region of interest" description="Disordered" evidence="23">
    <location>
        <begin position="667"/>
        <end position="688"/>
    </location>
</feature>
<evidence type="ECO:0000256" key="15">
    <source>
        <dbReference type="ARBA" id="ARBA00022871"/>
    </source>
</evidence>
<evidence type="ECO:0000256" key="9">
    <source>
        <dbReference type="ARBA" id="ARBA00022553"/>
    </source>
</evidence>
<evidence type="ECO:0000256" key="3">
    <source>
        <dbReference type="ARBA" id="ARBA00004514"/>
    </source>
</evidence>
<dbReference type="OrthoDB" id="1885901at2759"/>
<dbReference type="PROSITE" id="PS50053">
    <property type="entry name" value="UBIQUITIN_2"/>
    <property type="match status" value="1"/>
</dbReference>
<dbReference type="PANTHER" id="PTHR15204">
    <property type="entry name" value="LARGE PROLINE-RICH PROTEIN BAG6"/>
    <property type="match status" value="1"/>
</dbReference>
<dbReference type="InterPro" id="IPR000626">
    <property type="entry name" value="Ubiquitin-like_dom"/>
</dbReference>
<evidence type="ECO:0000256" key="4">
    <source>
        <dbReference type="ARBA" id="ARBA00004550"/>
    </source>
</evidence>
<evidence type="ECO:0000313" key="25">
    <source>
        <dbReference type="EMBL" id="CAG5133604.1"/>
    </source>
</evidence>
<dbReference type="Pfam" id="PF00240">
    <property type="entry name" value="ubiquitin"/>
    <property type="match status" value="1"/>
</dbReference>
<dbReference type="FunFam" id="3.10.20.90:FF:000154">
    <property type="entry name" value="Large proline-rich protein BAG6"/>
    <property type="match status" value="1"/>
</dbReference>
<dbReference type="GO" id="GO:0005634">
    <property type="term" value="C:nucleus"/>
    <property type="evidence" value="ECO:0007669"/>
    <property type="project" value="UniProtKB-SubCell"/>
</dbReference>
<evidence type="ECO:0000256" key="11">
    <source>
        <dbReference type="ARBA" id="ARBA00022737"/>
    </source>
</evidence>
<feature type="compositionally biased region" description="Polar residues" evidence="23">
    <location>
        <begin position="202"/>
        <end position="223"/>
    </location>
</feature>
<dbReference type="PROSITE" id="PS00299">
    <property type="entry name" value="UBIQUITIN_1"/>
    <property type="match status" value="1"/>
</dbReference>
<evidence type="ECO:0000256" key="8">
    <source>
        <dbReference type="ARBA" id="ARBA00022525"/>
    </source>
</evidence>
<dbReference type="EMBL" id="CAJHNH020006335">
    <property type="protein sequence ID" value="CAG5133604.1"/>
    <property type="molecule type" value="Genomic_DNA"/>
</dbReference>
<feature type="region of interest" description="Disordered" evidence="23">
    <location>
        <begin position="149"/>
        <end position="223"/>
    </location>
</feature>
<dbReference type="InterPro" id="IPR029071">
    <property type="entry name" value="Ubiquitin-like_domsf"/>
</dbReference>
<dbReference type="GO" id="GO:0007283">
    <property type="term" value="P:spermatogenesis"/>
    <property type="evidence" value="ECO:0007669"/>
    <property type="project" value="UniProtKB-KW"/>
</dbReference>
<evidence type="ECO:0000256" key="19">
    <source>
        <dbReference type="ARBA" id="ARBA00029739"/>
    </source>
</evidence>
<name>A0A8S3ZXK9_9EUPU</name>
<dbReference type="GO" id="GO:0051787">
    <property type="term" value="F:misfolded protein binding"/>
    <property type="evidence" value="ECO:0007669"/>
    <property type="project" value="TreeGrafter"/>
</dbReference>
<comment type="subcellular location">
    <subcellularLocation>
        <location evidence="3">Cytoplasm</location>
        <location evidence="3">Cytosol</location>
    </subcellularLocation>
    <subcellularLocation>
        <location evidence="2">Nucleus</location>
    </subcellularLocation>
    <subcellularLocation>
        <location evidence="4">Secreted</location>
        <location evidence="4">Extracellular exosome</location>
    </subcellularLocation>
</comment>
<keyword evidence="11" id="KW-0677">Repeat</keyword>
<dbReference type="GO" id="GO:0006325">
    <property type="term" value="P:chromatin organization"/>
    <property type="evidence" value="ECO:0007669"/>
    <property type="project" value="UniProtKB-KW"/>
</dbReference>
<evidence type="ECO:0000256" key="21">
    <source>
        <dbReference type="ARBA" id="ARBA00046003"/>
    </source>
</evidence>
<evidence type="ECO:0000256" key="16">
    <source>
        <dbReference type="ARBA" id="ARBA00022990"/>
    </source>
</evidence>
<dbReference type="CDD" id="cd01809">
    <property type="entry name" value="Ubl_BAG6"/>
    <property type="match status" value="1"/>
</dbReference>
<dbReference type="GO" id="GO:0071818">
    <property type="term" value="C:BAT3 complex"/>
    <property type="evidence" value="ECO:0007669"/>
    <property type="project" value="TreeGrafter"/>
</dbReference>
<evidence type="ECO:0000256" key="23">
    <source>
        <dbReference type="SAM" id="MobiDB-lite"/>
    </source>
</evidence>
<feature type="region of interest" description="Disordered" evidence="23">
    <location>
        <begin position="394"/>
        <end position="423"/>
    </location>
</feature>
<keyword evidence="13" id="KW-0156">Chromatin regulator</keyword>
<evidence type="ECO:0000256" key="12">
    <source>
        <dbReference type="ARBA" id="ARBA00022782"/>
    </source>
</evidence>
<feature type="compositionally biased region" description="Low complexity" evidence="23">
    <location>
        <begin position="1174"/>
        <end position="1188"/>
    </location>
</feature>
<gene>
    <name evidence="25" type="ORF">CUNI_LOCUS19162</name>
</gene>
<feature type="region of interest" description="Disordered" evidence="23">
    <location>
        <begin position="1173"/>
        <end position="1218"/>
    </location>
</feature>
<keyword evidence="16" id="KW-0007">Acetylation</keyword>
<keyword evidence="7" id="KW-0963">Cytoplasm</keyword>
<evidence type="ECO:0000256" key="5">
    <source>
        <dbReference type="ARBA" id="ARBA00021614"/>
    </source>
</evidence>
<dbReference type="GO" id="GO:0031593">
    <property type="term" value="F:polyubiquitin modification-dependent protein binding"/>
    <property type="evidence" value="ECO:0007669"/>
    <property type="project" value="TreeGrafter"/>
</dbReference>
<dbReference type="SUPFAM" id="SSF54236">
    <property type="entry name" value="Ubiquitin-like"/>
    <property type="match status" value="1"/>
</dbReference>